<dbReference type="EMBL" id="JAHMHR010000003">
    <property type="protein sequence ID" value="KAK1699767.1"/>
    <property type="molecule type" value="Genomic_DNA"/>
</dbReference>
<dbReference type="GeneID" id="85450497"/>
<keyword evidence="1" id="KW-0472">Membrane</keyword>
<protein>
    <submittedName>
        <fullName evidence="2">Uncharacterized protein</fullName>
    </submittedName>
</protein>
<evidence type="ECO:0000313" key="2">
    <source>
        <dbReference type="EMBL" id="KAK1699767.1"/>
    </source>
</evidence>
<proteinExistence type="predicted"/>
<keyword evidence="3" id="KW-1185">Reference proteome</keyword>
<feature type="transmembrane region" description="Helical" evidence="1">
    <location>
        <begin position="20"/>
        <end position="39"/>
    </location>
</feature>
<dbReference type="Proteomes" id="UP001224890">
    <property type="component" value="Unassembled WGS sequence"/>
</dbReference>
<reference evidence="2" key="1">
    <citation type="submission" date="2021-06" db="EMBL/GenBank/DDBJ databases">
        <title>Comparative genomics, transcriptomics and evolutionary studies reveal genomic signatures of adaptation to plant cell wall in hemibiotrophic fungi.</title>
        <authorList>
            <consortium name="DOE Joint Genome Institute"/>
            <person name="Baroncelli R."/>
            <person name="Diaz J.F."/>
            <person name="Benocci T."/>
            <person name="Peng M."/>
            <person name="Battaglia E."/>
            <person name="Haridas S."/>
            <person name="Andreopoulos W."/>
            <person name="Labutti K."/>
            <person name="Pangilinan J."/>
            <person name="Floch G.L."/>
            <person name="Makela M.R."/>
            <person name="Henrissat B."/>
            <person name="Grigoriev I.V."/>
            <person name="Crouch J.A."/>
            <person name="De Vries R.P."/>
            <person name="Sukno S.A."/>
            <person name="Thon M.R."/>
        </authorList>
    </citation>
    <scope>NUCLEOTIDE SEQUENCE</scope>
    <source>
        <strain evidence="2">CBS 193.32</strain>
    </source>
</reference>
<accession>A0AAJ0AWW7</accession>
<dbReference type="RefSeq" id="XP_060435524.1">
    <property type="nucleotide sequence ID" value="XM_060565971.1"/>
</dbReference>
<keyword evidence="1" id="KW-1133">Transmembrane helix</keyword>
<evidence type="ECO:0000256" key="1">
    <source>
        <dbReference type="SAM" id="Phobius"/>
    </source>
</evidence>
<keyword evidence="1" id="KW-0812">Transmembrane</keyword>
<name>A0AAJ0AWW7_9PEZI</name>
<dbReference type="AlphaFoldDB" id="A0AAJ0AWW7"/>
<gene>
    <name evidence="2" type="ORF">BDP55DRAFT_206800</name>
</gene>
<organism evidence="2 3">
    <name type="scientific">Colletotrichum godetiae</name>
    <dbReference type="NCBI Taxonomy" id="1209918"/>
    <lineage>
        <taxon>Eukaryota</taxon>
        <taxon>Fungi</taxon>
        <taxon>Dikarya</taxon>
        <taxon>Ascomycota</taxon>
        <taxon>Pezizomycotina</taxon>
        <taxon>Sordariomycetes</taxon>
        <taxon>Hypocreomycetidae</taxon>
        <taxon>Glomerellales</taxon>
        <taxon>Glomerellaceae</taxon>
        <taxon>Colletotrichum</taxon>
        <taxon>Colletotrichum acutatum species complex</taxon>
    </lineage>
</organism>
<comment type="caution">
    <text evidence="2">The sequence shown here is derived from an EMBL/GenBank/DDBJ whole genome shotgun (WGS) entry which is preliminary data.</text>
</comment>
<sequence length="124" mass="14267">MFVAGFMRLVKGVFFTQVSDLAGSLCLWGVCMCVCGGPIRKAKCRRLFCLLQASFPRNQNTQKDFRRVSDFSPESPRPPVLRPRRFVSFARNRYHWGDFTFFLYLGVGERGTARRGRCRTKATT</sequence>
<evidence type="ECO:0000313" key="3">
    <source>
        <dbReference type="Proteomes" id="UP001224890"/>
    </source>
</evidence>